<evidence type="ECO:0000256" key="2">
    <source>
        <dbReference type="ARBA" id="ARBA00038006"/>
    </source>
</evidence>
<dbReference type="InterPro" id="IPR051861">
    <property type="entry name" value="NET_actin-binding_domain"/>
</dbReference>
<evidence type="ECO:0000256" key="1">
    <source>
        <dbReference type="ARBA" id="ARBA00023054"/>
    </source>
</evidence>
<feature type="domain" description="NAB" evidence="4">
    <location>
        <begin position="1"/>
        <end position="34"/>
    </location>
</feature>
<evidence type="ECO:0000259" key="4">
    <source>
        <dbReference type="PROSITE" id="PS51774"/>
    </source>
</evidence>
<dbReference type="PANTHER" id="PTHR32258:SF6">
    <property type="entry name" value="PROTEIN NETWORKED 1A"/>
    <property type="match status" value="1"/>
</dbReference>
<sequence length="358" mass="40556">MYYKKRPELMKLVEEFYRAYRALAERYDHATVELRQAHRTMAEAFPNQVSYAPDGLHRDSFGLSMERNGGYPEESDSGINKKGLKQLDELFMSREAASRVSKVADGKMKKGLKVHEAAETEVQILKKALSEIQTEKERCSSSIPAELAEAISLERELKDVGGERDAGLLQYNKCLERISALENVISQTEEDSKGLNARAIKAEIEAQHLKQELAALEAEKEAGLLQYTNVFNSMMESEIFNAQEDVNRLNSEILTGAAKLKNVEEQCFLLERSNHSLQSEAENLAQKISTKDQELSEKENELEKLQASLQDEQSRFILVEATLQTLQKLHSQSQEEQKAWHLSFKIVSNLEGFGDIQP</sequence>
<keyword evidence="6" id="KW-1185">Reference proteome</keyword>
<organism evidence="5 6">
    <name type="scientific">Populus tomentosa</name>
    <name type="common">Chinese white poplar</name>
    <dbReference type="NCBI Taxonomy" id="118781"/>
    <lineage>
        <taxon>Eukaryota</taxon>
        <taxon>Viridiplantae</taxon>
        <taxon>Streptophyta</taxon>
        <taxon>Embryophyta</taxon>
        <taxon>Tracheophyta</taxon>
        <taxon>Spermatophyta</taxon>
        <taxon>Magnoliopsida</taxon>
        <taxon>eudicotyledons</taxon>
        <taxon>Gunneridae</taxon>
        <taxon>Pentapetalae</taxon>
        <taxon>rosids</taxon>
        <taxon>fabids</taxon>
        <taxon>Malpighiales</taxon>
        <taxon>Salicaceae</taxon>
        <taxon>Saliceae</taxon>
        <taxon>Populus</taxon>
    </lineage>
</organism>
<name>A0A8X7YUH3_POPTO</name>
<evidence type="ECO:0000313" key="5">
    <source>
        <dbReference type="EMBL" id="KAG6757439.1"/>
    </source>
</evidence>
<keyword evidence="1 3" id="KW-0175">Coiled coil</keyword>
<dbReference type="GO" id="GO:0051015">
    <property type="term" value="F:actin filament binding"/>
    <property type="evidence" value="ECO:0007669"/>
    <property type="project" value="TreeGrafter"/>
</dbReference>
<comment type="caution">
    <text evidence="5">The sequence shown here is derived from an EMBL/GenBank/DDBJ whole genome shotgun (WGS) entry which is preliminary data.</text>
</comment>
<dbReference type="EMBL" id="JAAWWB010000020">
    <property type="protein sequence ID" value="KAG6757439.1"/>
    <property type="molecule type" value="Genomic_DNA"/>
</dbReference>
<gene>
    <name evidence="5" type="ORF">POTOM_037751</name>
</gene>
<dbReference type="GO" id="GO:0005886">
    <property type="term" value="C:plasma membrane"/>
    <property type="evidence" value="ECO:0007669"/>
    <property type="project" value="TreeGrafter"/>
</dbReference>
<feature type="coiled-coil region" evidence="3">
    <location>
        <begin position="171"/>
        <end position="315"/>
    </location>
</feature>
<accession>A0A8X7YUH3</accession>
<dbReference type="Proteomes" id="UP000886885">
    <property type="component" value="Chromosome 10D"/>
</dbReference>
<protein>
    <recommendedName>
        <fullName evidence="4">NAB domain-containing protein</fullName>
    </recommendedName>
</protein>
<dbReference type="InterPro" id="IPR011684">
    <property type="entry name" value="NAB"/>
</dbReference>
<dbReference type="OrthoDB" id="10255522at2759"/>
<evidence type="ECO:0000256" key="3">
    <source>
        <dbReference type="SAM" id="Coils"/>
    </source>
</evidence>
<dbReference type="AlphaFoldDB" id="A0A8X7YUH3"/>
<dbReference type="PANTHER" id="PTHR32258">
    <property type="entry name" value="PROTEIN NETWORKED 4A"/>
    <property type="match status" value="1"/>
</dbReference>
<comment type="similarity">
    <text evidence="2">Belongs to the NET family.</text>
</comment>
<dbReference type="PROSITE" id="PS51774">
    <property type="entry name" value="NAB"/>
    <property type="match status" value="1"/>
</dbReference>
<dbReference type="Pfam" id="PF07765">
    <property type="entry name" value="KIP1"/>
    <property type="match status" value="1"/>
</dbReference>
<proteinExistence type="inferred from homology"/>
<evidence type="ECO:0000313" key="6">
    <source>
        <dbReference type="Proteomes" id="UP000886885"/>
    </source>
</evidence>
<reference evidence="5" key="1">
    <citation type="journal article" date="2020" name="bioRxiv">
        <title>Hybrid origin of Populus tomentosa Carr. identified through genome sequencing and phylogenomic analysis.</title>
        <authorList>
            <person name="An X."/>
            <person name="Gao K."/>
            <person name="Chen Z."/>
            <person name="Li J."/>
            <person name="Yang X."/>
            <person name="Yang X."/>
            <person name="Zhou J."/>
            <person name="Guo T."/>
            <person name="Zhao T."/>
            <person name="Huang S."/>
            <person name="Miao D."/>
            <person name="Khan W.U."/>
            <person name="Rao P."/>
            <person name="Ye M."/>
            <person name="Lei B."/>
            <person name="Liao W."/>
            <person name="Wang J."/>
            <person name="Ji L."/>
            <person name="Li Y."/>
            <person name="Guo B."/>
            <person name="Mustafa N.S."/>
            <person name="Li S."/>
            <person name="Yun Q."/>
            <person name="Keller S.R."/>
            <person name="Mao J."/>
            <person name="Zhang R."/>
            <person name="Strauss S.H."/>
        </authorList>
    </citation>
    <scope>NUCLEOTIDE SEQUENCE</scope>
    <source>
        <strain evidence="5">GM15</strain>
        <tissue evidence="5">Leaf</tissue>
    </source>
</reference>